<dbReference type="Gene3D" id="3.30.530.20">
    <property type="match status" value="1"/>
</dbReference>
<name>A0ABU4JZL5_9ACTN</name>
<reference evidence="1 2" key="1">
    <citation type="submission" date="2023-10" db="EMBL/GenBank/DDBJ databases">
        <authorList>
            <person name="Wang X.X."/>
        </authorList>
    </citation>
    <scope>NUCLEOTIDE SEQUENCE [LARGE SCALE GENOMIC DNA]</scope>
    <source>
        <strain evidence="1 2">NBRC 12816</strain>
    </source>
</reference>
<protein>
    <submittedName>
        <fullName evidence="1">SRPBCC family protein</fullName>
    </submittedName>
</protein>
<accession>A0ABU4JZL5</accession>
<dbReference type="CDD" id="cd08862">
    <property type="entry name" value="SRPBCC_Smu440-like"/>
    <property type="match status" value="1"/>
</dbReference>
<gene>
    <name evidence="1" type="ORF">R2363_01915</name>
</gene>
<dbReference type="EMBL" id="JAWJZF010000162">
    <property type="protein sequence ID" value="MDX2290940.1"/>
    <property type="molecule type" value="Genomic_DNA"/>
</dbReference>
<keyword evidence="2" id="KW-1185">Reference proteome</keyword>
<dbReference type="InterPro" id="IPR023393">
    <property type="entry name" value="START-like_dom_sf"/>
</dbReference>
<sequence length="173" mass="18700">MVPLVHAASGLLAAVIGAAHLDSQPVTIDETAPVITRDAIVIHAPASRVWHIQTDVEGWPAWQPGVSSVAKKTKGALRPGSSWVWSTEGLENITSTVEQVERGRRIVWGGPAAGITAVHVWTFEPTEDGVIVRTEESWTGEPVDANAEYLQEALDASLDHWLHNLKHRAEQGA</sequence>
<dbReference type="SUPFAM" id="SSF55961">
    <property type="entry name" value="Bet v1-like"/>
    <property type="match status" value="1"/>
</dbReference>
<dbReference type="RefSeq" id="WP_319007531.1">
    <property type="nucleotide sequence ID" value="NZ_JAWJZF010000162.1"/>
</dbReference>
<evidence type="ECO:0000313" key="2">
    <source>
        <dbReference type="Proteomes" id="UP001278571"/>
    </source>
</evidence>
<evidence type="ECO:0000313" key="1">
    <source>
        <dbReference type="EMBL" id="MDX2290940.1"/>
    </source>
</evidence>
<comment type="caution">
    <text evidence="1">The sequence shown here is derived from an EMBL/GenBank/DDBJ whole genome shotgun (WGS) entry which is preliminary data.</text>
</comment>
<proteinExistence type="predicted"/>
<dbReference type="InterPro" id="IPR019587">
    <property type="entry name" value="Polyketide_cyclase/dehydratase"/>
</dbReference>
<dbReference type="Pfam" id="PF10604">
    <property type="entry name" value="Polyketide_cyc2"/>
    <property type="match status" value="1"/>
</dbReference>
<dbReference type="Proteomes" id="UP001278571">
    <property type="component" value="Unassembled WGS sequence"/>
</dbReference>
<organism evidence="1 2">
    <name type="scientific">Streptomyces roseolus</name>
    <dbReference type="NCBI Taxonomy" id="67358"/>
    <lineage>
        <taxon>Bacteria</taxon>
        <taxon>Bacillati</taxon>
        <taxon>Actinomycetota</taxon>
        <taxon>Actinomycetes</taxon>
        <taxon>Kitasatosporales</taxon>
        <taxon>Streptomycetaceae</taxon>
        <taxon>Streptomyces</taxon>
    </lineage>
</organism>